<organism evidence="9 10">
    <name type="scientific">Neptunomonas qingdaonensis</name>
    <dbReference type="NCBI Taxonomy" id="1045558"/>
    <lineage>
        <taxon>Bacteria</taxon>
        <taxon>Pseudomonadati</taxon>
        <taxon>Pseudomonadota</taxon>
        <taxon>Gammaproteobacteria</taxon>
        <taxon>Oceanospirillales</taxon>
        <taxon>Oceanospirillaceae</taxon>
        <taxon>Neptunomonas</taxon>
    </lineage>
</organism>
<dbReference type="PANTHER" id="PTHR36307">
    <property type="entry name" value="FLAGELLA BASAL BODY P-RING FORMATION PROTEIN FLGA"/>
    <property type="match status" value="1"/>
</dbReference>
<evidence type="ECO:0000256" key="3">
    <source>
        <dbReference type="ARBA" id="ARBA00014754"/>
    </source>
</evidence>
<evidence type="ECO:0000256" key="5">
    <source>
        <dbReference type="ARBA" id="ARBA00022764"/>
    </source>
</evidence>
<dbReference type="Proteomes" id="UP000198623">
    <property type="component" value="Unassembled WGS sequence"/>
</dbReference>
<evidence type="ECO:0000256" key="2">
    <source>
        <dbReference type="ARBA" id="ARBA00010474"/>
    </source>
</evidence>
<comment type="function">
    <text evidence="6 7">Involved in the assembly process of the P-ring formation. It may associate with FlgF on the rod constituting a structure essential for the P-ring assembly or may act as a modulator protein for the P-ring assembly.</text>
</comment>
<dbReference type="RefSeq" id="WP_143083727.1">
    <property type="nucleotide sequence ID" value="NZ_FOOU01000002.1"/>
</dbReference>
<dbReference type="EMBL" id="FOOU01000002">
    <property type="protein sequence ID" value="SFF97736.1"/>
    <property type="molecule type" value="Genomic_DNA"/>
</dbReference>
<keyword evidence="5 7" id="KW-0574">Periplasm</keyword>
<dbReference type="NCBIfam" id="TIGR03170">
    <property type="entry name" value="flgA_cterm"/>
    <property type="match status" value="1"/>
</dbReference>
<evidence type="ECO:0000313" key="9">
    <source>
        <dbReference type="EMBL" id="SFF97736.1"/>
    </source>
</evidence>
<dbReference type="Pfam" id="PF17656">
    <property type="entry name" value="ChapFlgA_N"/>
    <property type="match status" value="1"/>
</dbReference>
<dbReference type="PANTHER" id="PTHR36307:SF1">
    <property type="entry name" value="FLAGELLA BASAL BODY P-RING FORMATION PROTEIN FLGA"/>
    <property type="match status" value="1"/>
</dbReference>
<dbReference type="OrthoDB" id="1669037at2"/>
<feature type="domain" description="SAF" evidence="8">
    <location>
        <begin position="109"/>
        <end position="171"/>
    </location>
</feature>
<comment type="similarity">
    <text evidence="2 7">Belongs to the FlgA family.</text>
</comment>
<keyword evidence="9" id="KW-0969">Cilium</keyword>
<keyword evidence="10" id="KW-1185">Reference proteome</keyword>
<dbReference type="CDD" id="cd11614">
    <property type="entry name" value="SAF_CpaB_FlgA_like"/>
    <property type="match status" value="1"/>
</dbReference>
<keyword evidence="4" id="KW-0732">Signal</keyword>
<gene>
    <name evidence="9" type="ORF">SAMN05216175_102240</name>
</gene>
<dbReference type="AlphaFoldDB" id="A0A1I2N8A2"/>
<comment type="subcellular location">
    <subcellularLocation>
        <location evidence="1 7">Periplasm</location>
    </subcellularLocation>
</comment>
<sequence>MSYFRIMPVIGTLIIILSSFLLPTHSIANSLQTTLEAQIYKHFKAMHPESHINIVVNPINDQVNNKKCYDFSIPLPADIPSGGRLSIRVSCTAPDTWSVYVTARVDILSMVATAKRPILKGASLSARDLHFTQQNISTLNQSYFTKPEQLLTLIARRNIATGTLLTSNLLVIPELINRNDSVIIEATIGTLSVRTQGTALDSGRYGEQIRVINNKSQKVIRAYIKSRGVVSVSR</sequence>
<dbReference type="SMART" id="SM00858">
    <property type="entry name" value="SAF"/>
    <property type="match status" value="1"/>
</dbReference>
<dbReference type="InterPro" id="IPR039246">
    <property type="entry name" value="Flagellar_FlgA"/>
</dbReference>
<reference evidence="10" key="1">
    <citation type="submission" date="2016-10" db="EMBL/GenBank/DDBJ databases">
        <authorList>
            <person name="Varghese N."/>
            <person name="Submissions S."/>
        </authorList>
    </citation>
    <scope>NUCLEOTIDE SEQUENCE [LARGE SCALE GENOMIC DNA]</scope>
    <source>
        <strain evidence="10">CGMCC 1.10971</strain>
    </source>
</reference>
<protein>
    <recommendedName>
        <fullName evidence="3 7">Flagella basal body P-ring formation protein FlgA</fullName>
    </recommendedName>
</protein>
<evidence type="ECO:0000256" key="6">
    <source>
        <dbReference type="ARBA" id="ARBA00025643"/>
    </source>
</evidence>
<dbReference type="InterPro" id="IPR013974">
    <property type="entry name" value="SAF"/>
</dbReference>
<name>A0A1I2N8A2_9GAMM</name>
<keyword evidence="9" id="KW-0966">Cell projection</keyword>
<proteinExistence type="inferred from homology"/>
<accession>A0A1I2N8A2</accession>
<dbReference type="STRING" id="1045558.SAMN05216175_102240"/>
<evidence type="ECO:0000256" key="7">
    <source>
        <dbReference type="RuleBase" id="RU362063"/>
    </source>
</evidence>
<keyword evidence="9" id="KW-0282">Flagellum</keyword>
<evidence type="ECO:0000259" key="8">
    <source>
        <dbReference type="SMART" id="SM00858"/>
    </source>
</evidence>
<dbReference type="InterPro" id="IPR017585">
    <property type="entry name" value="SAF_FlgA"/>
</dbReference>
<dbReference type="GO" id="GO:0044780">
    <property type="term" value="P:bacterial-type flagellum assembly"/>
    <property type="evidence" value="ECO:0007669"/>
    <property type="project" value="InterPro"/>
</dbReference>
<keyword evidence="7" id="KW-1005">Bacterial flagellum biogenesis</keyword>
<dbReference type="Gene3D" id="2.30.30.760">
    <property type="match status" value="1"/>
</dbReference>
<dbReference type="Gene3D" id="3.90.1210.10">
    <property type="entry name" value="Antifreeze-like/N-acetylneuraminic acid synthase C-terminal domain"/>
    <property type="match status" value="1"/>
</dbReference>
<evidence type="ECO:0000256" key="4">
    <source>
        <dbReference type="ARBA" id="ARBA00022729"/>
    </source>
</evidence>
<dbReference type="InterPro" id="IPR041231">
    <property type="entry name" value="FlgA_N"/>
</dbReference>
<dbReference type="GO" id="GO:0042597">
    <property type="term" value="C:periplasmic space"/>
    <property type="evidence" value="ECO:0007669"/>
    <property type="project" value="UniProtKB-SubCell"/>
</dbReference>
<evidence type="ECO:0000313" key="10">
    <source>
        <dbReference type="Proteomes" id="UP000198623"/>
    </source>
</evidence>
<evidence type="ECO:0000256" key="1">
    <source>
        <dbReference type="ARBA" id="ARBA00004418"/>
    </source>
</evidence>
<dbReference type="Pfam" id="PF13144">
    <property type="entry name" value="ChapFlgA"/>
    <property type="match status" value="1"/>
</dbReference>